<dbReference type="EMBL" id="BAABDJ010000007">
    <property type="protein sequence ID" value="GAA4002563.1"/>
    <property type="molecule type" value="Genomic_DNA"/>
</dbReference>
<reference evidence="3" key="1">
    <citation type="journal article" date="2019" name="Int. J. Syst. Evol. Microbiol.">
        <title>The Global Catalogue of Microorganisms (GCM) 10K type strain sequencing project: providing services to taxonomists for standard genome sequencing and annotation.</title>
        <authorList>
            <consortium name="The Broad Institute Genomics Platform"/>
            <consortium name="The Broad Institute Genome Sequencing Center for Infectious Disease"/>
            <person name="Wu L."/>
            <person name="Ma J."/>
        </authorList>
    </citation>
    <scope>NUCLEOTIDE SEQUENCE [LARGE SCALE GENOMIC DNA]</scope>
    <source>
        <strain evidence="3">JCM 17224</strain>
    </source>
</reference>
<accession>A0ABP7RV68</accession>
<organism evidence="2 3">
    <name type="scientific">Hymenobacter fastidiosus</name>
    <dbReference type="NCBI Taxonomy" id="486264"/>
    <lineage>
        <taxon>Bacteria</taxon>
        <taxon>Pseudomonadati</taxon>
        <taxon>Bacteroidota</taxon>
        <taxon>Cytophagia</taxon>
        <taxon>Cytophagales</taxon>
        <taxon>Hymenobacteraceae</taxon>
        <taxon>Hymenobacter</taxon>
    </lineage>
</organism>
<dbReference type="Gene3D" id="2.160.10.10">
    <property type="entry name" value="Hexapeptide repeat proteins"/>
    <property type="match status" value="1"/>
</dbReference>
<evidence type="ECO:0000259" key="1">
    <source>
        <dbReference type="Pfam" id="PF00483"/>
    </source>
</evidence>
<evidence type="ECO:0000313" key="3">
    <source>
        <dbReference type="Proteomes" id="UP001500567"/>
    </source>
</evidence>
<dbReference type="SUPFAM" id="SSF53448">
    <property type="entry name" value="Nucleotide-diphospho-sugar transferases"/>
    <property type="match status" value="1"/>
</dbReference>
<dbReference type="Gene3D" id="3.90.550.10">
    <property type="entry name" value="Spore Coat Polysaccharide Biosynthesis Protein SpsA, Chain A"/>
    <property type="match status" value="1"/>
</dbReference>
<evidence type="ECO:0000313" key="2">
    <source>
        <dbReference type="EMBL" id="GAA4002563.1"/>
    </source>
</evidence>
<comment type="caution">
    <text evidence="2">The sequence shown here is derived from an EMBL/GenBank/DDBJ whole genome shotgun (WGS) entry which is preliminary data.</text>
</comment>
<dbReference type="CDD" id="cd04181">
    <property type="entry name" value="NTP_transferase"/>
    <property type="match status" value="1"/>
</dbReference>
<proteinExistence type="predicted"/>
<dbReference type="PANTHER" id="PTHR42883">
    <property type="entry name" value="GLUCOSE-1-PHOSPHATE THYMIDYLTRANSFERASE"/>
    <property type="match status" value="1"/>
</dbReference>
<name>A0ABP7RV68_9BACT</name>
<protein>
    <submittedName>
        <fullName evidence="2">Sugar phosphate nucleotidyltransferase</fullName>
    </submittedName>
</protein>
<feature type="domain" description="Nucleotidyl transferase" evidence="1">
    <location>
        <begin position="16"/>
        <end position="249"/>
    </location>
</feature>
<sequence>MIDYFADLLLASPFMKAVIPVAGIGSRLRPHTHTQPKSLVPVAGNTILGHIIDRLRAAGIEEFVFIIGYLGEKIENYVRRQYPELKSTFVVQEPREGIGHALWLARETFRHEKDGVLIMLGDTIVDVDLPQLLQLPGSVLAVKEVKTPSMFGLVEIGAKGKVTKVVEKPRIPKSNYALVGLYKIDDPAWLASALERIVEQDQRTHHEFQLTDALMLMINDGAQMTTASVDNWFDCGRKDTLLEANARLLNRPEFLERQYSEFPDTIIIPPVSIGKDCQISHSIIGPNVAIGDRTIVKNTILSNSIIGSYSELGQAVMHDCIVGSDASFRGLNHSLNIGDNTEIDYS</sequence>
<gene>
    <name evidence="2" type="ORF">GCM10022408_12490</name>
</gene>
<dbReference type="InterPro" id="IPR029044">
    <property type="entry name" value="Nucleotide-diphossugar_trans"/>
</dbReference>
<dbReference type="Pfam" id="PF00483">
    <property type="entry name" value="NTP_transferase"/>
    <property type="match status" value="1"/>
</dbReference>
<dbReference type="InterPro" id="IPR005835">
    <property type="entry name" value="NTP_transferase_dom"/>
</dbReference>
<dbReference type="Proteomes" id="UP001500567">
    <property type="component" value="Unassembled WGS sequence"/>
</dbReference>
<keyword evidence="3" id="KW-1185">Reference proteome</keyword>
<dbReference type="PANTHER" id="PTHR42883:SF2">
    <property type="entry name" value="THYMIDYLYLTRANSFERASE"/>
    <property type="match status" value="1"/>
</dbReference>